<dbReference type="Proteomes" id="UP000321363">
    <property type="component" value="Unassembled WGS sequence"/>
</dbReference>
<dbReference type="InterPro" id="IPR006901">
    <property type="entry name" value="TrmK"/>
</dbReference>
<dbReference type="EMBL" id="VOQF01000007">
    <property type="protein sequence ID" value="TXC89972.1"/>
    <property type="molecule type" value="Genomic_DNA"/>
</dbReference>
<protein>
    <submittedName>
        <fullName evidence="1">tRNA (Adenine-N(1))-methyltransferase</fullName>
    </submittedName>
</protein>
<evidence type="ECO:0000313" key="2">
    <source>
        <dbReference type="Proteomes" id="UP000321363"/>
    </source>
</evidence>
<dbReference type="Pfam" id="PF04816">
    <property type="entry name" value="TrmK"/>
    <property type="match status" value="1"/>
</dbReference>
<dbReference type="AlphaFoldDB" id="A0A5C6VXG6"/>
<keyword evidence="1" id="KW-0489">Methyltransferase</keyword>
<organism evidence="1 2">
    <name type="scientific">Metabacillus litoralis</name>
    <dbReference type="NCBI Taxonomy" id="152268"/>
    <lineage>
        <taxon>Bacteria</taxon>
        <taxon>Bacillati</taxon>
        <taxon>Bacillota</taxon>
        <taxon>Bacilli</taxon>
        <taxon>Bacillales</taxon>
        <taxon>Bacillaceae</taxon>
        <taxon>Metabacillus</taxon>
    </lineage>
</organism>
<dbReference type="OrthoDB" id="5881184at2"/>
<dbReference type="RefSeq" id="WP_146949043.1">
    <property type="nucleotide sequence ID" value="NZ_VOQF01000007.1"/>
</dbReference>
<dbReference type="PIRSF" id="PIRSF018637">
    <property type="entry name" value="TrmK"/>
    <property type="match status" value="1"/>
</dbReference>
<name>A0A5C6VXG6_9BACI</name>
<gene>
    <name evidence="1" type="ORF">FS935_12960</name>
</gene>
<dbReference type="PANTHER" id="PTHR38451:SF1">
    <property type="entry name" value="TRNA (ADENINE(22)-N(1))-METHYLTRANSFERASE"/>
    <property type="match status" value="1"/>
</dbReference>
<keyword evidence="1" id="KW-0808">Transferase</keyword>
<dbReference type="GO" id="GO:0032259">
    <property type="term" value="P:methylation"/>
    <property type="evidence" value="ECO:0007669"/>
    <property type="project" value="UniProtKB-KW"/>
</dbReference>
<proteinExistence type="predicted"/>
<dbReference type="SUPFAM" id="SSF53335">
    <property type="entry name" value="S-adenosyl-L-methionine-dependent methyltransferases"/>
    <property type="match status" value="1"/>
</dbReference>
<accession>A0A5C6VXG6</accession>
<evidence type="ECO:0000313" key="1">
    <source>
        <dbReference type="EMBL" id="TXC89972.1"/>
    </source>
</evidence>
<reference evidence="1 2" key="1">
    <citation type="journal article" date="2005" name="Int. J. Syst. Evol. Microbiol.">
        <title>Bacillus litoralis sp. nov., isolated from a tidal flat of the Yellow Sea in Korea.</title>
        <authorList>
            <person name="Yoon J.H."/>
            <person name="Oh T.K."/>
        </authorList>
    </citation>
    <scope>NUCLEOTIDE SEQUENCE [LARGE SCALE GENOMIC DNA]</scope>
    <source>
        <strain evidence="1 2">SW-211</strain>
    </source>
</reference>
<dbReference type="Gene3D" id="3.40.50.150">
    <property type="entry name" value="Vaccinia Virus protein VP39"/>
    <property type="match status" value="1"/>
</dbReference>
<dbReference type="Gene3D" id="1.10.287.1890">
    <property type="match status" value="1"/>
</dbReference>
<sequence>MNEMNLSKRLETVARFIPENAVMADIGSDHAYLPCFSILQGKARLAIAGEITSGPYESAKNQVIKTELQNVISVRQGDGLSVIKEEDQVDCITIAGMGGGLIKKILEEGSSKLTTVKRLILQPNIHSIYIREWLVENNWELVDEEIIEEDDKIYEILVAEKGNTKKPYKGVSFHAGLLLGPILIAKKTDVFKKKWLHESTHWKAIIKQLEQSGHTYNNNEKYRDLTEKIKLVEEVLES</sequence>
<dbReference type="PANTHER" id="PTHR38451">
    <property type="entry name" value="TRNA (ADENINE(22)-N(1))-METHYLTRANSFERASE"/>
    <property type="match status" value="1"/>
</dbReference>
<keyword evidence="2" id="KW-1185">Reference proteome</keyword>
<comment type="caution">
    <text evidence="1">The sequence shown here is derived from an EMBL/GenBank/DDBJ whole genome shotgun (WGS) entry which is preliminary data.</text>
</comment>
<dbReference type="GO" id="GO:0160105">
    <property type="term" value="F:tRNA (adenine(22)-N1)-methyltransferase activity"/>
    <property type="evidence" value="ECO:0007669"/>
    <property type="project" value="InterPro"/>
</dbReference>
<dbReference type="InterPro" id="IPR029063">
    <property type="entry name" value="SAM-dependent_MTases_sf"/>
</dbReference>